<dbReference type="InterPro" id="IPR055268">
    <property type="entry name" value="PCB-like"/>
</dbReference>
<gene>
    <name evidence="2" type="ORF">KHB02_020810</name>
</gene>
<accession>A0A9J6MW51</accession>
<feature type="domain" description="Pyruvate carboxyltransferase" evidence="1">
    <location>
        <begin position="4"/>
        <end position="265"/>
    </location>
</feature>
<dbReference type="Gene3D" id="3.20.20.70">
    <property type="entry name" value="Aldolase class I"/>
    <property type="match status" value="1"/>
</dbReference>
<keyword evidence="2" id="KW-0436">Ligase</keyword>
<dbReference type="AlphaFoldDB" id="A0A9J6MW51"/>
<dbReference type="PANTHER" id="PTHR43778">
    <property type="entry name" value="PYRUVATE CARBOXYLASE"/>
    <property type="match status" value="1"/>
</dbReference>
<dbReference type="GO" id="GO:0004736">
    <property type="term" value="F:pyruvate carboxylase activity"/>
    <property type="evidence" value="ECO:0007669"/>
    <property type="project" value="UniProtKB-EC"/>
</dbReference>
<dbReference type="Proteomes" id="UP000677265">
    <property type="component" value="Unassembled WGS sequence"/>
</dbReference>
<dbReference type="SUPFAM" id="SSF89000">
    <property type="entry name" value="post-HMGL domain-like"/>
    <property type="match status" value="1"/>
</dbReference>
<reference evidence="2 3" key="1">
    <citation type="submission" date="2022-03" db="EMBL/GenBank/DDBJ databases">
        <title>Novel Bacillus species.</title>
        <authorList>
            <person name="Liu G."/>
        </authorList>
    </citation>
    <scope>NUCLEOTIDE SEQUENCE [LARGE SCALE GENOMIC DNA]</scope>
    <source>
        <strain evidence="2 3">FJAT-50051</strain>
    </source>
</reference>
<proteinExistence type="predicted"/>
<name>A0A9J6MW51_9BACI</name>
<comment type="caution">
    <text evidence="2">The sequence shown here is derived from an EMBL/GenBank/DDBJ whole genome shotgun (WGS) entry which is preliminary data.</text>
</comment>
<sequence length="490" mass="55482">MRKIKFMDETIRDGQQSLWATRMKAKSMFPIASTMDQAGFFCVIVGSGATFETGVKFLYEDPWEKLRLLRQLMPNTPLGFVIRGRNIVGWKQYPNDVVDVMLESLKKVGIDWICVFDGLNDLRNMAYQLKRAKDLGMNASGTLVFTESPVHTDEYYAEKGRDLLNLGVDAVVLEDASGILTPDRARTLISALRRAVGDATLMFQSHSSTGMAADTFTEAMKHGVDVVSTVSSPLANGDSVPSTIDILQRCHELGLKAEIDEEMIRKMDDFFYWQAYLEKKPIYSPKRFDPIEYAQYAGHQIPGGMMSNLTNQLKELGILHRLPEVLEEAARVRKELGYPVMVTPLSQFVGVQATFNILEGERYKTIPEGVRLYAKGFYGELAAPIDPNVLDRILWDDDYDTVDPTSYFNDSFLEKFKEENGPFSSDEELLLAVFNSRLTMEDFYRNRKPLDVNLTLSPLVELVRELKKRKQIQAVSIEKGSLKLEVNQGK</sequence>
<dbReference type="EC" id="6.4.1.1" evidence="2"/>
<dbReference type="PROSITE" id="PS50991">
    <property type="entry name" value="PYR_CT"/>
    <property type="match status" value="1"/>
</dbReference>
<evidence type="ECO:0000313" key="3">
    <source>
        <dbReference type="Proteomes" id="UP000677265"/>
    </source>
</evidence>
<dbReference type="GO" id="GO:0005737">
    <property type="term" value="C:cytoplasm"/>
    <property type="evidence" value="ECO:0007669"/>
    <property type="project" value="TreeGrafter"/>
</dbReference>
<protein>
    <submittedName>
        <fullName evidence="2">Pyruvate carboxylase subunit B</fullName>
        <ecNumber evidence="2">6.4.1.1</ecNumber>
    </submittedName>
</protein>
<dbReference type="RefSeq" id="WP_241113996.1">
    <property type="nucleotide sequence ID" value="NZ_JAGYPE020000046.1"/>
</dbReference>
<organism evidence="2 3">
    <name type="scientific">Neobacillus citreus</name>
    <dbReference type="NCBI Taxonomy" id="2833578"/>
    <lineage>
        <taxon>Bacteria</taxon>
        <taxon>Bacillati</taxon>
        <taxon>Bacillota</taxon>
        <taxon>Bacilli</taxon>
        <taxon>Bacillales</taxon>
        <taxon>Bacillaceae</taxon>
        <taxon>Neobacillus</taxon>
    </lineage>
</organism>
<dbReference type="SUPFAM" id="SSF51569">
    <property type="entry name" value="Aldolase"/>
    <property type="match status" value="1"/>
</dbReference>
<dbReference type="Pfam" id="PF02436">
    <property type="entry name" value="PYC_OADA"/>
    <property type="match status" value="1"/>
</dbReference>
<dbReference type="GO" id="GO:0006094">
    <property type="term" value="P:gluconeogenesis"/>
    <property type="evidence" value="ECO:0007669"/>
    <property type="project" value="TreeGrafter"/>
</dbReference>
<evidence type="ECO:0000259" key="1">
    <source>
        <dbReference type="PROSITE" id="PS50991"/>
    </source>
</evidence>
<dbReference type="EMBL" id="JAGYPE020000046">
    <property type="protein sequence ID" value="MCH6267970.1"/>
    <property type="molecule type" value="Genomic_DNA"/>
</dbReference>
<dbReference type="CDD" id="cd07937">
    <property type="entry name" value="DRE_TIM_PC_TC_5S"/>
    <property type="match status" value="1"/>
</dbReference>
<dbReference type="InterPro" id="IPR000891">
    <property type="entry name" value="PYR_CT"/>
</dbReference>
<dbReference type="InterPro" id="IPR003379">
    <property type="entry name" value="Carboxylase_cons_dom"/>
</dbReference>
<dbReference type="InterPro" id="IPR013785">
    <property type="entry name" value="Aldolase_TIM"/>
</dbReference>
<evidence type="ECO:0000313" key="2">
    <source>
        <dbReference type="EMBL" id="MCH6267970.1"/>
    </source>
</evidence>
<keyword evidence="3" id="KW-1185">Reference proteome</keyword>
<keyword evidence="2" id="KW-0670">Pyruvate</keyword>
<dbReference type="PANTHER" id="PTHR43778:SF2">
    <property type="entry name" value="PYRUVATE CARBOXYLASE, MITOCHONDRIAL"/>
    <property type="match status" value="1"/>
</dbReference>
<dbReference type="NCBIfam" id="NF006761">
    <property type="entry name" value="PRK09282.1"/>
    <property type="match status" value="1"/>
</dbReference>